<comment type="caution">
    <text evidence="1">The sequence shown here is derived from an EMBL/GenBank/DDBJ whole genome shotgun (WGS) entry which is preliminary data.</text>
</comment>
<accession>A0ABW5CMU6</accession>
<proteinExistence type="predicted"/>
<evidence type="ECO:0000313" key="2">
    <source>
        <dbReference type="Proteomes" id="UP001597371"/>
    </source>
</evidence>
<dbReference type="Pfam" id="PF05159">
    <property type="entry name" value="Capsule_synth"/>
    <property type="match status" value="4"/>
</dbReference>
<keyword evidence="2" id="KW-1185">Reference proteome</keyword>
<dbReference type="RefSeq" id="WP_209739293.1">
    <property type="nucleotide sequence ID" value="NZ_CP072611.1"/>
</dbReference>
<sequence length="674" mass="72477">MQRGPQEKDGAETVGLTSFGLWAARGDMAALTGAVPVPALPGLPARCETFLGWGARPSARRAGALARQAGKPLLLVEDGFLKGYDPGLREPPHSYVLDRTGIYFDTARPSDFAAHVDGPPPSAAQSEWALAAMARMRAERITKFNNWPQGQAGAESPAGGRPYLLLVDQVAHDASIAGAGAGPASFERLVREAADEAAGRALVVRTHPAARKGSALMEAARRLGVPVLVPGPVNPWCLVEEADAVYTISSQIGFEALMAGRPVISYGRSFYAGRGLTRDRFEHPALKPASLAQLFVAFHAHYAVYLDLHTRRRVSLDVALDQALAVRDQRARLRGRVHTAGLSPWKRRAVAPFLVGPKGRPRHALAHPAALRRARAEGGEVAVWGPESAEGPFLRLEDGFLRSAGLGVDLVMPSSLTLDRAGVHYERDRPGELETLLSLTDFTPRILSRARRLREAIVAGGVTKYNVGQGFEPPAVAEGRLRILVPGQVEADRSIRLGSPSVSTNAALVAACRALFPQAFIVFRPHPDVASGRRPGGAAPRGQDVTAPGGSVHQWIAWADRVETMTSLTGFEALLRGRAVGVHGTPFYAGWGLTDDRLEAPRRTRALSLDELVAGALILYPFHVHPLSRLPCTPEELVRALAAEAAGSGRVPGWRERLEQAVNRAAVLWRDRLR</sequence>
<dbReference type="Proteomes" id="UP001597371">
    <property type="component" value="Unassembled WGS sequence"/>
</dbReference>
<dbReference type="CDD" id="cd16439">
    <property type="entry name" value="beta_Kdo_transferase_KpsC_2"/>
    <property type="match status" value="1"/>
</dbReference>
<evidence type="ECO:0000313" key="1">
    <source>
        <dbReference type="EMBL" id="MFD2237982.1"/>
    </source>
</evidence>
<name>A0ABW5CMU6_9HYPH</name>
<dbReference type="InterPro" id="IPR007833">
    <property type="entry name" value="Capsule_polysaccharide_synth"/>
</dbReference>
<dbReference type="EMBL" id="JBHUIJ010000013">
    <property type="protein sequence ID" value="MFD2237982.1"/>
    <property type="molecule type" value="Genomic_DNA"/>
</dbReference>
<gene>
    <name evidence="1" type="ORF">ACFSKQ_10990</name>
</gene>
<organism evidence="1 2">
    <name type="scientific">Aureimonas populi</name>
    <dbReference type="NCBI Taxonomy" id="1701758"/>
    <lineage>
        <taxon>Bacteria</taxon>
        <taxon>Pseudomonadati</taxon>
        <taxon>Pseudomonadota</taxon>
        <taxon>Alphaproteobacteria</taxon>
        <taxon>Hyphomicrobiales</taxon>
        <taxon>Aurantimonadaceae</taxon>
        <taxon>Aureimonas</taxon>
    </lineage>
</organism>
<protein>
    <submittedName>
        <fullName evidence="1">Capsular polysaccharide biosynthesis protein</fullName>
    </submittedName>
</protein>
<reference evidence="2" key="1">
    <citation type="journal article" date="2019" name="Int. J. Syst. Evol. Microbiol.">
        <title>The Global Catalogue of Microorganisms (GCM) 10K type strain sequencing project: providing services to taxonomists for standard genome sequencing and annotation.</title>
        <authorList>
            <consortium name="The Broad Institute Genomics Platform"/>
            <consortium name="The Broad Institute Genome Sequencing Center for Infectious Disease"/>
            <person name="Wu L."/>
            <person name="Ma J."/>
        </authorList>
    </citation>
    <scope>NUCLEOTIDE SEQUENCE [LARGE SCALE GENOMIC DNA]</scope>
    <source>
        <strain evidence="2">ZS-35-S2</strain>
    </source>
</reference>